<accession>A0ABS8DK14</accession>
<evidence type="ECO:0000313" key="2">
    <source>
        <dbReference type="Proteomes" id="UP001299546"/>
    </source>
</evidence>
<dbReference type="Proteomes" id="UP001299546">
    <property type="component" value="Unassembled WGS sequence"/>
</dbReference>
<reference evidence="1 2" key="1">
    <citation type="submission" date="2021-10" db="EMBL/GenBank/DDBJ databases">
        <title>Collection of gut derived symbiotic bacterial strains cultured from healthy donors.</title>
        <authorList>
            <person name="Lin H."/>
            <person name="Littmann E."/>
            <person name="Kohout C."/>
            <person name="Pamer E.G."/>
        </authorList>
    </citation>
    <scope>NUCLEOTIDE SEQUENCE [LARGE SCALE GENOMIC DNA]</scope>
    <source>
        <strain evidence="1 2">DFI.1.165</strain>
    </source>
</reference>
<proteinExistence type="predicted"/>
<comment type="caution">
    <text evidence="1">The sequence shown here is derived from an EMBL/GenBank/DDBJ whole genome shotgun (WGS) entry which is preliminary data.</text>
</comment>
<evidence type="ECO:0000313" key="1">
    <source>
        <dbReference type="EMBL" id="MCB7388754.1"/>
    </source>
</evidence>
<sequence length="19" mass="2034">MAKLPMGGLVEIECIVVKC</sequence>
<name>A0ABS8DK14_9FIRM</name>
<gene>
    <name evidence="1" type="ORF">LIZ65_15805</name>
</gene>
<keyword evidence="2" id="KW-1185">Reference proteome</keyword>
<dbReference type="RefSeq" id="WP_227183740.1">
    <property type="nucleotide sequence ID" value="NZ_JAJCIQ010000014.1"/>
</dbReference>
<dbReference type="EMBL" id="JAJCIS010000014">
    <property type="protein sequence ID" value="MCB7388754.1"/>
    <property type="molecule type" value="Genomic_DNA"/>
</dbReference>
<organism evidence="1 2">
    <name type="scientific">Bariatricus massiliensis</name>
    <dbReference type="NCBI Taxonomy" id="1745713"/>
    <lineage>
        <taxon>Bacteria</taxon>
        <taxon>Bacillati</taxon>
        <taxon>Bacillota</taxon>
        <taxon>Clostridia</taxon>
        <taxon>Lachnospirales</taxon>
        <taxon>Lachnospiraceae</taxon>
        <taxon>Bariatricus</taxon>
    </lineage>
</organism>
<protein>
    <submittedName>
        <fullName evidence="1">Uncharacterized protein</fullName>
    </submittedName>
</protein>